<dbReference type="EMBL" id="JBHSJC010000001">
    <property type="protein sequence ID" value="MFC4829471.1"/>
    <property type="molecule type" value="Genomic_DNA"/>
</dbReference>
<reference evidence="5" key="1">
    <citation type="journal article" date="2019" name="Int. J. Syst. Evol. Microbiol.">
        <title>The Global Catalogue of Microorganisms (GCM) 10K type strain sequencing project: providing services to taxonomists for standard genome sequencing and annotation.</title>
        <authorList>
            <consortium name="The Broad Institute Genomics Platform"/>
            <consortium name="The Broad Institute Genome Sequencing Center for Infectious Disease"/>
            <person name="Wu L."/>
            <person name="Ma J."/>
        </authorList>
    </citation>
    <scope>NUCLEOTIDE SEQUENCE [LARGE SCALE GENOMIC DNA]</scope>
    <source>
        <strain evidence="5">CGMCC 1.12192</strain>
    </source>
</reference>
<comment type="caution">
    <text evidence="4">The sequence shown here is derived from an EMBL/GenBank/DDBJ whole genome shotgun (WGS) entry which is preliminary data.</text>
</comment>
<sequence length="362" mass="38326">MRILIVTPWFPTADASASGRFVAREAAALGEEHEVTVLHLDWQRARADATHEGPFALTRVPLSRARPGDYRRARATVAEASRSADVVHTHSLTGLIPWRGKRPANRPWVHSEHWSGLTAPETLRPAERVMRRMLLGTLDLPDVVVAESRRLARAVQANRSGPTMIVPCIVGESPVTEPPRGDVLELVGVGGIIPRKGPLLAVRALAYLVEAGCETRLTWVGEGPQRDEVLAEASALGVADRLNLTGVLDDAGVGAALDAADVFVLPTQGDNFCVVAAEALSHGRPIVSGAETGAVDYAAPSVSVFVHEQTGRAYADAVLAVRESVRGLDARDIAATVAGRFTPAAVRAGLEAAYGVAGADVR</sequence>
<dbReference type="Gene3D" id="3.40.50.2000">
    <property type="entry name" value="Glycogen Phosphorylase B"/>
    <property type="match status" value="2"/>
</dbReference>
<dbReference type="Proteomes" id="UP001595960">
    <property type="component" value="Unassembled WGS sequence"/>
</dbReference>
<dbReference type="PANTHER" id="PTHR12526:SF636">
    <property type="entry name" value="BLL3647 PROTEIN"/>
    <property type="match status" value="1"/>
</dbReference>
<dbReference type="CDD" id="cd03801">
    <property type="entry name" value="GT4_PimA-like"/>
    <property type="match status" value="1"/>
</dbReference>
<evidence type="ECO:0000256" key="1">
    <source>
        <dbReference type="ARBA" id="ARBA00022676"/>
    </source>
</evidence>
<feature type="domain" description="Glycosyltransferase subfamily 4-like N-terminal" evidence="3">
    <location>
        <begin position="20"/>
        <end position="168"/>
    </location>
</feature>
<evidence type="ECO:0000259" key="3">
    <source>
        <dbReference type="Pfam" id="PF13439"/>
    </source>
</evidence>
<name>A0ABV9R5Q7_9MICO</name>
<dbReference type="GO" id="GO:0016757">
    <property type="term" value="F:glycosyltransferase activity"/>
    <property type="evidence" value="ECO:0007669"/>
    <property type="project" value="UniProtKB-KW"/>
</dbReference>
<organism evidence="4 5">
    <name type="scientific">Agromyces aurantiacus</name>
    <dbReference type="NCBI Taxonomy" id="165814"/>
    <lineage>
        <taxon>Bacteria</taxon>
        <taxon>Bacillati</taxon>
        <taxon>Actinomycetota</taxon>
        <taxon>Actinomycetes</taxon>
        <taxon>Micrococcales</taxon>
        <taxon>Microbacteriaceae</taxon>
        <taxon>Agromyces</taxon>
    </lineage>
</organism>
<dbReference type="SUPFAM" id="SSF53756">
    <property type="entry name" value="UDP-Glycosyltransferase/glycogen phosphorylase"/>
    <property type="match status" value="1"/>
</dbReference>
<keyword evidence="1 4" id="KW-0328">Glycosyltransferase</keyword>
<keyword evidence="2 4" id="KW-0808">Transferase</keyword>
<gene>
    <name evidence="4" type="ORF">ACFPER_11760</name>
</gene>
<dbReference type="RefSeq" id="WP_204393212.1">
    <property type="nucleotide sequence ID" value="NZ_JAFBBW010000001.1"/>
</dbReference>
<evidence type="ECO:0000313" key="4">
    <source>
        <dbReference type="EMBL" id="MFC4829471.1"/>
    </source>
</evidence>
<dbReference type="EC" id="2.4.-.-" evidence="4"/>
<dbReference type="Pfam" id="PF13692">
    <property type="entry name" value="Glyco_trans_1_4"/>
    <property type="match status" value="1"/>
</dbReference>
<protein>
    <submittedName>
        <fullName evidence="4">Glycosyltransferase family 4 protein</fullName>
        <ecNumber evidence="4">2.4.-.-</ecNumber>
    </submittedName>
</protein>
<dbReference type="Pfam" id="PF13439">
    <property type="entry name" value="Glyco_transf_4"/>
    <property type="match status" value="1"/>
</dbReference>
<dbReference type="InterPro" id="IPR028098">
    <property type="entry name" value="Glyco_trans_4-like_N"/>
</dbReference>
<accession>A0ABV9R5Q7</accession>
<keyword evidence="5" id="KW-1185">Reference proteome</keyword>
<dbReference type="PANTHER" id="PTHR12526">
    <property type="entry name" value="GLYCOSYLTRANSFERASE"/>
    <property type="match status" value="1"/>
</dbReference>
<evidence type="ECO:0000256" key="2">
    <source>
        <dbReference type="ARBA" id="ARBA00022679"/>
    </source>
</evidence>
<proteinExistence type="predicted"/>
<evidence type="ECO:0000313" key="5">
    <source>
        <dbReference type="Proteomes" id="UP001595960"/>
    </source>
</evidence>